<evidence type="ECO:0000313" key="2">
    <source>
        <dbReference type="EMBL" id="KAJ4020478.1"/>
    </source>
</evidence>
<comment type="caution">
    <text evidence="2">The sequence shown here is derived from an EMBL/GenBank/DDBJ whole genome shotgun (WGS) entry which is preliminary data.</text>
</comment>
<proteinExistence type="predicted"/>
<gene>
    <name evidence="2" type="ORF">NW766_001965</name>
</gene>
<feature type="region of interest" description="Disordered" evidence="1">
    <location>
        <begin position="55"/>
        <end position="75"/>
    </location>
</feature>
<reference evidence="2" key="1">
    <citation type="submission" date="2022-10" db="EMBL/GenBank/DDBJ databases">
        <title>Fusarium specimens isolated from Avocado Roots.</title>
        <authorList>
            <person name="Stajich J."/>
            <person name="Roper C."/>
            <person name="Heimlech-Rivalta G."/>
        </authorList>
    </citation>
    <scope>NUCLEOTIDE SEQUENCE</scope>
    <source>
        <strain evidence="2">CF00143</strain>
    </source>
</reference>
<protein>
    <submittedName>
        <fullName evidence="2">Uncharacterized protein</fullName>
    </submittedName>
</protein>
<sequence length="75" mass="8524">MSRSDSEQAQHETVWAAFWLPGHDRFDAVKKNGVESRVLRNTGRSANGQVARLVTPKRTEYPPKARDDRPFCPLS</sequence>
<evidence type="ECO:0000313" key="3">
    <source>
        <dbReference type="Proteomes" id="UP001152130"/>
    </source>
</evidence>
<dbReference type="AlphaFoldDB" id="A0A9W8PXT8"/>
<keyword evidence="3" id="KW-1185">Reference proteome</keyword>
<evidence type="ECO:0000256" key="1">
    <source>
        <dbReference type="SAM" id="MobiDB-lite"/>
    </source>
</evidence>
<feature type="compositionally biased region" description="Basic and acidic residues" evidence="1">
    <location>
        <begin position="57"/>
        <end position="75"/>
    </location>
</feature>
<dbReference type="EMBL" id="JAPDHF010000003">
    <property type="protein sequence ID" value="KAJ4020478.1"/>
    <property type="molecule type" value="Genomic_DNA"/>
</dbReference>
<dbReference type="Proteomes" id="UP001152130">
    <property type="component" value="Unassembled WGS sequence"/>
</dbReference>
<name>A0A9W8PXT8_9HYPO</name>
<accession>A0A9W8PXT8</accession>
<organism evidence="2 3">
    <name type="scientific">Fusarium irregulare</name>
    <dbReference type="NCBI Taxonomy" id="2494466"/>
    <lineage>
        <taxon>Eukaryota</taxon>
        <taxon>Fungi</taxon>
        <taxon>Dikarya</taxon>
        <taxon>Ascomycota</taxon>
        <taxon>Pezizomycotina</taxon>
        <taxon>Sordariomycetes</taxon>
        <taxon>Hypocreomycetidae</taxon>
        <taxon>Hypocreales</taxon>
        <taxon>Nectriaceae</taxon>
        <taxon>Fusarium</taxon>
        <taxon>Fusarium incarnatum-equiseti species complex</taxon>
    </lineage>
</organism>